<evidence type="ECO:0000259" key="10">
    <source>
        <dbReference type="PROSITE" id="PS50212"/>
    </source>
</evidence>
<dbReference type="InterPro" id="IPR001202">
    <property type="entry name" value="WW_dom"/>
</dbReference>
<dbReference type="InterPro" id="IPR023578">
    <property type="entry name" value="Ras_GEF_dom_sf"/>
</dbReference>
<evidence type="ECO:0000313" key="11">
    <source>
        <dbReference type="EMBL" id="KAF8478188.1"/>
    </source>
</evidence>
<evidence type="ECO:0000256" key="2">
    <source>
        <dbReference type="ARBA" id="ARBA00022658"/>
    </source>
</evidence>
<dbReference type="Gene3D" id="1.20.870.10">
    <property type="entry name" value="Son of sevenless (SoS) protein Chain: S domain 1"/>
    <property type="match status" value="1"/>
</dbReference>
<feature type="coiled-coil region" evidence="5">
    <location>
        <begin position="588"/>
        <end position="615"/>
    </location>
</feature>
<dbReference type="CDD" id="cd06224">
    <property type="entry name" value="REM"/>
    <property type="match status" value="1"/>
</dbReference>
<reference evidence="11" key="2">
    <citation type="journal article" date="2020" name="Nat. Commun.">
        <title>Large-scale genome sequencing of mycorrhizal fungi provides insights into the early evolution of symbiotic traits.</title>
        <authorList>
            <person name="Miyauchi S."/>
            <person name="Kiss E."/>
            <person name="Kuo A."/>
            <person name="Drula E."/>
            <person name="Kohler A."/>
            <person name="Sanchez-Garcia M."/>
            <person name="Morin E."/>
            <person name="Andreopoulos B."/>
            <person name="Barry K.W."/>
            <person name="Bonito G."/>
            <person name="Buee M."/>
            <person name="Carver A."/>
            <person name="Chen C."/>
            <person name="Cichocki N."/>
            <person name="Clum A."/>
            <person name="Culley D."/>
            <person name="Crous P.W."/>
            <person name="Fauchery L."/>
            <person name="Girlanda M."/>
            <person name="Hayes R.D."/>
            <person name="Keri Z."/>
            <person name="LaButti K."/>
            <person name="Lipzen A."/>
            <person name="Lombard V."/>
            <person name="Magnuson J."/>
            <person name="Maillard F."/>
            <person name="Murat C."/>
            <person name="Nolan M."/>
            <person name="Ohm R.A."/>
            <person name="Pangilinan J."/>
            <person name="Pereira M.F."/>
            <person name="Perotto S."/>
            <person name="Peter M."/>
            <person name="Pfister S."/>
            <person name="Riley R."/>
            <person name="Sitrit Y."/>
            <person name="Stielow J.B."/>
            <person name="Szollosi G."/>
            <person name="Zifcakova L."/>
            <person name="Stursova M."/>
            <person name="Spatafora J.W."/>
            <person name="Tedersoo L."/>
            <person name="Vaario L.M."/>
            <person name="Yamada A."/>
            <person name="Yan M."/>
            <person name="Wang P."/>
            <person name="Xu J."/>
            <person name="Bruns T."/>
            <person name="Baldrian P."/>
            <person name="Vilgalys R."/>
            <person name="Dunand C."/>
            <person name="Henrissat B."/>
            <person name="Grigoriev I.V."/>
            <person name="Hibbett D."/>
            <person name="Nagy L.G."/>
            <person name="Martin F.M."/>
        </authorList>
    </citation>
    <scope>NUCLEOTIDE SEQUENCE</scope>
    <source>
        <strain evidence="11">Prilba</strain>
    </source>
</reference>
<sequence>MAAATASSLSLSSTTSTSTLVSDSSPSQNSRMDDQQFITTFFCRAKYDYQSADDASLSFRRGDIIEVLTRLETGWWDGLLGEERGWFPSNYVDVITDEEADIGLAAWELQQQQQQQQAAAGQCPTHAHLPTLFLPVHFHPADRLPVDELPIASVEGESLPSDYWVPRVTPDGQIYYVNTQTGQRSRDLPTDADGDLSDVDFRRARPEIAMDPYGPTNGARNERVVGFGLPKRTGTPEPWVRRLADDGLSYFYQNKFDGSVQWTLPEVNSAPHTNGHAPTAGVHSQNGLAMAIDQRHHSRQQSDSTFVRLTHTNGLINNGNVYSDDSDVDPLDRFAGFPNTQQVSGLTQVDSVSLPRTVSQNTTQPHPSVSADPDPQLTSAEKLAQTLQNSLAPVPADSVTALSTVARQSVAAIVTAVQTHDPSARPSSQALLEDRILASVVAIRHLLYISSPPYGHVPSHLYRRDGPGSGSSIPQSLQAQLKPAQRRVTATLSKLVLAALATQYDTISLTSEVSERMETDAAELDRALVTFVTEVQKIHNQMPQPPSRRLFATLLPTNVGLGLIGAGAAGRWKGFGWAPIDSQRQPKRDLTADVLAELKSEIAELEEKLVDLHSAVFDGGTAAAVHALGQTAVAWLHSVLSFFADINLARTVDVDGIGREGQSGDVYLQSVHKARTLARTVEAHLQSLFDDGASVLLAITTPVSLQTGPTSFSSEKIRSLAASLKNNAVQAFQSLEALLAVGQEQAARGPSDYRGSIEWRMSRIVNIDSNLEQTLKELASEDDSYDEGEDLVDMEHAFARKPVRPSVSIERSRSSSAMYSNPSQTSESSLEPPQVHTEDTTPLSIYPNNNMTAFPSPPSLNGSDAVVGSLEDEDTIAPMSSNARAPAGAADKLLRVLGDAPTHIIDRLNARSRPWYLRPNYEDSEIQMDPDGKVRAGTVPALVDRLTAHEHSDMSFTKTFLLTYKSFTDVDTLFNLLVTRFWIKPPETLSPPELEDWTKHKQHIIRMRVLNTFKTMISDEDALAEEDLFILDKMKEMVSGPEVVHLGAAKQLLSLIERTEKGESRTKTAMSLDPQPISIIPKTSKKLKLPDFDPLEVARQLTMIECQLYMKIRPSECLMRSREHKTENHDSIAAIIVTTNKIAHWVADTVLSKDDSRKRATIVRQFISVADRCRELKNFSSMIAIVSGLNSPPIRRLKRTWDQINLRFMTMLGACEMTIDSNKNFSNYRSLLQRITPPCVPFVGLYLTTLTFIQDGAPNNIGTLVNFRKRQKAAEVIEEIQKWQSKPFNYAKVDLIHDYIMNCLSKFDNRPDVSDEFWNLSLEREPREREDERMARLLQETGFL</sequence>
<feature type="domain" description="N-terminal Ras-GEF" evidence="10">
    <location>
        <begin position="930"/>
        <end position="1060"/>
    </location>
</feature>
<feature type="region of interest" description="Disordered" evidence="6">
    <location>
        <begin position="356"/>
        <end position="376"/>
    </location>
</feature>
<dbReference type="InterPro" id="IPR001895">
    <property type="entry name" value="RASGEF_cat_dom"/>
</dbReference>
<dbReference type="InterPro" id="IPR000651">
    <property type="entry name" value="Ras-like_Gua-exchang_fac_N"/>
</dbReference>
<evidence type="ECO:0000313" key="12">
    <source>
        <dbReference type="Proteomes" id="UP000759537"/>
    </source>
</evidence>
<dbReference type="PROSITE" id="PS50212">
    <property type="entry name" value="RASGEF_NTER"/>
    <property type="match status" value="1"/>
</dbReference>
<protein>
    <submittedName>
        <fullName evidence="11">Ras GEF</fullName>
    </submittedName>
</protein>
<feature type="domain" description="WW" evidence="9">
    <location>
        <begin position="233"/>
        <end position="267"/>
    </location>
</feature>
<dbReference type="PANTHER" id="PTHR23113">
    <property type="entry name" value="GUANINE NUCLEOTIDE EXCHANGE FACTOR"/>
    <property type="match status" value="1"/>
</dbReference>
<keyword evidence="12" id="KW-1185">Reference proteome</keyword>
<dbReference type="PROSITE" id="PS50020">
    <property type="entry name" value="WW_DOMAIN_2"/>
    <property type="match status" value="1"/>
</dbReference>
<feature type="compositionally biased region" description="Polar residues" evidence="6">
    <location>
        <begin position="356"/>
        <end position="367"/>
    </location>
</feature>
<proteinExistence type="predicted"/>
<keyword evidence="1 4" id="KW-0728">SH3 domain</keyword>
<keyword evidence="5" id="KW-0175">Coiled coil</keyword>
<dbReference type="Gene3D" id="1.10.840.10">
    <property type="entry name" value="Ras guanine-nucleotide exchange factors catalytic domain"/>
    <property type="match status" value="1"/>
</dbReference>
<dbReference type="InterPro" id="IPR036028">
    <property type="entry name" value="SH3-like_dom_sf"/>
</dbReference>
<reference evidence="11" key="1">
    <citation type="submission" date="2019-10" db="EMBL/GenBank/DDBJ databases">
        <authorList>
            <consortium name="DOE Joint Genome Institute"/>
            <person name="Kuo A."/>
            <person name="Miyauchi S."/>
            <person name="Kiss E."/>
            <person name="Drula E."/>
            <person name="Kohler A."/>
            <person name="Sanchez-Garcia M."/>
            <person name="Andreopoulos B."/>
            <person name="Barry K.W."/>
            <person name="Bonito G."/>
            <person name="Buee M."/>
            <person name="Carver A."/>
            <person name="Chen C."/>
            <person name="Cichocki N."/>
            <person name="Clum A."/>
            <person name="Culley D."/>
            <person name="Crous P.W."/>
            <person name="Fauchery L."/>
            <person name="Girlanda M."/>
            <person name="Hayes R."/>
            <person name="Keri Z."/>
            <person name="LaButti K."/>
            <person name="Lipzen A."/>
            <person name="Lombard V."/>
            <person name="Magnuson J."/>
            <person name="Maillard F."/>
            <person name="Morin E."/>
            <person name="Murat C."/>
            <person name="Nolan M."/>
            <person name="Ohm R."/>
            <person name="Pangilinan J."/>
            <person name="Pereira M."/>
            <person name="Perotto S."/>
            <person name="Peter M."/>
            <person name="Riley R."/>
            <person name="Sitrit Y."/>
            <person name="Stielow B."/>
            <person name="Szollosi G."/>
            <person name="Zifcakova L."/>
            <person name="Stursova M."/>
            <person name="Spatafora J.W."/>
            <person name="Tedersoo L."/>
            <person name="Vaario L.-M."/>
            <person name="Yamada A."/>
            <person name="Yan M."/>
            <person name="Wang P."/>
            <person name="Xu J."/>
            <person name="Bruns T."/>
            <person name="Baldrian P."/>
            <person name="Vilgalys R."/>
            <person name="Henrissat B."/>
            <person name="Grigoriev I.V."/>
            <person name="Hibbett D."/>
            <person name="Nagy L.G."/>
            <person name="Martin F.M."/>
        </authorList>
    </citation>
    <scope>NUCLEOTIDE SEQUENCE</scope>
    <source>
        <strain evidence="11">Prilba</strain>
    </source>
</reference>
<dbReference type="Gene3D" id="2.30.30.40">
    <property type="entry name" value="SH3 Domains"/>
    <property type="match status" value="1"/>
</dbReference>
<comment type="caution">
    <text evidence="11">The sequence shown here is derived from an EMBL/GenBank/DDBJ whole genome shotgun (WGS) entry which is preliminary data.</text>
</comment>
<evidence type="ECO:0000259" key="8">
    <source>
        <dbReference type="PROSITE" id="PS50009"/>
    </source>
</evidence>
<dbReference type="InterPro" id="IPR001452">
    <property type="entry name" value="SH3_domain"/>
</dbReference>
<dbReference type="Pfam" id="PF00618">
    <property type="entry name" value="RasGEF_N"/>
    <property type="match status" value="1"/>
</dbReference>
<dbReference type="PANTHER" id="PTHR23113:SF368">
    <property type="entry name" value="CELL DIVISION CONTROL PROTEIN 25"/>
    <property type="match status" value="1"/>
</dbReference>
<dbReference type="InterPro" id="IPR008937">
    <property type="entry name" value="Ras-like_GEF"/>
</dbReference>
<feature type="region of interest" description="Disordered" evidence="6">
    <location>
        <begin position="802"/>
        <end position="860"/>
    </location>
</feature>
<dbReference type="CDD" id="cd11883">
    <property type="entry name" value="SH3_Sdc25"/>
    <property type="match status" value="1"/>
</dbReference>
<evidence type="ECO:0000256" key="3">
    <source>
        <dbReference type="PROSITE-ProRule" id="PRU00168"/>
    </source>
</evidence>
<organism evidence="11 12">
    <name type="scientific">Russula ochroleuca</name>
    <dbReference type="NCBI Taxonomy" id="152965"/>
    <lineage>
        <taxon>Eukaryota</taxon>
        <taxon>Fungi</taxon>
        <taxon>Dikarya</taxon>
        <taxon>Basidiomycota</taxon>
        <taxon>Agaricomycotina</taxon>
        <taxon>Agaricomycetes</taxon>
        <taxon>Russulales</taxon>
        <taxon>Russulaceae</taxon>
        <taxon>Russula</taxon>
    </lineage>
</organism>
<dbReference type="SUPFAM" id="SSF48366">
    <property type="entry name" value="Ras GEF"/>
    <property type="match status" value="1"/>
</dbReference>
<dbReference type="GO" id="GO:0005085">
    <property type="term" value="F:guanyl-nucleotide exchange factor activity"/>
    <property type="evidence" value="ECO:0007669"/>
    <property type="project" value="UniProtKB-KW"/>
</dbReference>
<keyword evidence="2 3" id="KW-0344">Guanine-nucleotide releasing factor</keyword>
<dbReference type="Proteomes" id="UP000759537">
    <property type="component" value="Unassembled WGS sequence"/>
</dbReference>
<dbReference type="InterPro" id="IPR036964">
    <property type="entry name" value="RASGEF_cat_dom_sf"/>
</dbReference>
<dbReference type="SMART" id="SM00229">
    <property type="entry name" value="RasGEFN"/>
    <property type="match status" value="1"/>
</dbReference>
<dbReference type="Gene3D" id="2.20.70.10">
    <property type="match status" value="1"/>
</dbReference>
<gene>
    <name evidence="11" type="ORF">DFH94DRAFT_694372</name>
</gene>
<evidence type="ECO:0000256" key="5">
    <source>
        <dbReference type="SAM" id="Coils"/>
    </source>
</evidence>
<dbReference type="OrthoDB" id="546434at2759"/>
<dbReference type="CDD" id="cd00155">
    <property type="entry name" value="RasGEF"/>
    <property type="match status" value="1"/>
</dbReference>
<dbReference type="SUPFAM" id="SSF50044">
    <property type="entry name" value="SH3-domain"/>
    <property type="match status" value="1"/>
</dbReference>
<evidence type="ECO:0000256" key="6">
    <source>
        <dbReference type="SAM" id="MobiDB-lite"/>
    </source>
</evidence>
<dbReference type="SMART" id="SM00326">
    <property type="entry name" value="SH3"/>
    <property type="match status" value="1"/>
</dbReference>
<evidence type="ECO:0000256" key="4">
    <source>
        <dbReference type="PROSITE-ProRule" id="PRU00192"/>
    </source>
</evidence>
<dbReference type="PROSITE" id="PS50002">
    <property type="entry name" value="SH3"/>
    <property type="match status" value="1"/>
</dbReference>
<feature type="domain" description="Ras-GEF" evidence="8">
    <location>
        <begin position="1093"/>
        <end position="1327"/>
    </location>
</feature>
<evidence type="ECO:0000256" key="1">
    <source>
        <dbReference type="ARBA" id="ARBA00022443"/>
    </source>
</evidence>
<dbReference type="SMART" id="SM00456">
    <property type="entry name" value="WW"/>
    <property type="match status" value="2"/>
</dbReference>
<name>A0A9P5T6L0_9AGAM</name>
<dbReference type="GO" id="GO:0007265">
    <property type="term" value="P:Ras protein signal transduction"/>
    <property type="evidence" value="ECO:0007669"/>
    <property type="project" value="TreeGrafter"/>
</dbReference>
<accession>A0A9P5T6L0</accession>
<dbReference type="Pfam" id="PF00018">
    <property type="entry name" value="SH3_1"/>
    <property type="match status" value="1"/>
</dbReference>
<feature type="domain" description="SH3" evidence="7">
    <location>
        <begin position="38"/>
        <end position="97"/>
    </location>
</feature>
<dbReference type="FunFam" id="2.30.30.40:FF:000072">
    <property type="entry name" value="Unconventional Myosin IB"/>
    <property type="match status" value="1"/>
</dbReference>
<feature type="compositionally biased region" description="Polar residues" evidence="6">
    <location>
        <begin position="840"/>
        <end position="853"/>
    </location>
</feature>
<dbReference type="CDD" id="cd00201">
    <property type="entry name" value="WW"/>
    <property type="match status" value="1"/>
</dbReference>
<dbReference type="PROSITE" id="PS50009">
    <property type="entry name" value="RASGEF_CAT"/>
    <property type="match status" value="1"/>
</dbReference>
<dbReference type="EMBL" id="WHVB01000012">
    <property type="protein sequence ID" value="KAF8478188.1"/>
    <property type="molecule type" value="Genomic_DNA"/>
</dbReference>
<dbReference type="SMART" id="SM00147">
    <property type="entry name" value="RasGEF"/>
    <property type="match status" value="1"/>
</dbReference>
<dbReference type="PRINTS" id="PR00452">
    <property type="entry name" value="SH3DOMAIN"/>
</dbReference>
<evidence type="ECO:0000259" key="9">
    <source>
        <dbReference type="PROSITE" id="PS50020"/>
    </source>
</evidence>
<feature type="compositionally biased region" description="Low complexity" evidence="6">
    <location>
        <begin position="804"/>
        <end position="823"/>
    </location>
</feature>
<evidence type="ECO:0000259" key="7">
    <source>
        <dbReference type="PROSITE" id="PS50002"/>
    </source>
</evidence>
<dbReference type="GO" id="GO:0005886">
    <property type="term" value="C:plasma membrane"/>
    <property type="evidence" value="ECO:0007669"/>
    <property type="project" value="TreeGrafter"/>
</dbReference>
<dbReference type="Pfam" id="PF00617">
    <property type="entry name" value="RasGEF"/>
    <property type="match status" value="1"/>
</dbReference>